<name>A0ABW5SYB2_9BACI</name>
<dbReference type="EMBL" id="JBHUML010000002">
    <property type="protein sequence ID" value="MFD2704159.1"/>
    <property type="molecule type" value="Genomic_DNA"/>
</dbReference>
<dbReference type="Proteomes" id="UP001597520">
    <property type="component" value="Unassembled WGS sequence"/>
</dbReference>
<dbReference type="PIRSF" id="PIRSF018637">
    <property type="entry name" value="TrmK"/>
    <property type="match status" value="1"/>
</dbReference>
<dbReference type="Pfam" id="PF04816">
    <property type="entry name" value="TrmK"/>
    <property type="match status" value="1"/>
</dbReference>
<gene>
    <name evidence="1" type="ORF">ACFSUB_01665</name>
</gene>
<dbReference type="SUPFAM" id="SSF53335">
    <property type="entry name" value="S-adenosyl-L-methionine-dependent methyltransferases"/>
    <property type="match status" value="1"/>
</dbReference>
<comment type="caution">
    <text evidence="1">The sequence shown here is derived from an EMBL/GenBank/DDBJ whole genome shotgun (WGS) entry which is preliminary data.</text>
</comment>
<dbReference type="RefSeq" id="WP_380711446.1">
    <property type="nucleotide sequence ID" value="NZ_JBHUML010000002.1"/>
</dbReference>
<sequence length="243" mass="27377">MNHDNVTKRLRAVAGHIRKGSVIADIGTDHGAIPIFAVRHNVAASAVAADVNEGPLAAARTNIIEEGLENRIQVRSGNGLHALHKEDSVDTIVISGMGGTLISTILEEGSALLNGVEHLILQPNMGAEEIRRWLRANGWKLESEEMIEENSRIYEILTAVPGEPDIPYSSISFVQEMQLLFGPFLMKEQNHAFIKKWMREKEEWERVLRQLNKAEKPEQVEDKKQELRRKIRMAEEVLFDETS</sequence>
<dbReference type="InterPro" id="IPR006901">
    <property type="entry name" value="TrmK"/>
</dbReference>
<dbReference type="PANTHER" id="PTHR38451:SF1">
    <property type="entry name" value="TRNA (ADENINE(22)-N(1))-METHYLTRANSFERASE"/>
    <property type="match status" value="1"/>
</dbReference>
<dbReference type="Gene3D" id="1.10.287.1890">
    <property type="match status" value="1"/>
</dbReference>
<dbReference type="PANTHER" id="PTHR38451">
    <property type="entry name" value="TRNA (ADENINE(22)-N(1))-METHYLTRANSFERASE"/>
    <property type="match status" value="1"/>
</dbReference>
<keyword evidence="2" id="KW-1185">Reference proteome</keyword>
<reference evidence="2" key="1">
    <citation type="journal article" date="2019" name="Int. J. Syst. Evol. Microbiol.">
        <title>The Global Catalogue of Microorganisms (GCM) 10K type strain sequencing project: providing services to taxonomists for standard genome sequencing and annotation.</title>
        <authorList>
            <consortium name="The Broad Institute Genomics Platform"/>
            <consortium name="The Broad Institute Genome Sequencing Center for Infectious Disease"/>
            <person name="Wu L."/>
            <person name="Ma J."/>
        </authorList>
    </citation>
    <scope>NUCLEOTIDE SEQUENCE [LARGE SCALE GENOMIC DNA]</scope>
    <source>
        <strain evidence="2">KCTC 33792</strain>
    </source>
</reference>
<evidence type="ECO:0000313" key="1">
    <source>
        <dbReference type="EMBL" id="MFD2704159.1"/>
    </source>
</evidence>
<dbReference type="InterPro" id="IPR029063">
    <property type="entry name" value="SAM-dependent_MTases_sf"/>
</dbReference>
<protein>
    <submittedName>
        <fullName evidence="1">tRNA (Adenine(22)-N(1))-methyltransferase</fullName>
    </submittedName>
</protein>
<dbReference type="Gene3D" id="3.40.50.150">
    <property type="entry name" value="Vaccinia Virus protein VP39"/>
    <property type="match status" value="1"/>
</dbReference>
<accession>A0ABW5SYB2</accession>
<proteinExistence type="predicted"/>
<evidence type="ECO:0000313" key="2">
    <source>
        <dbReference type="Proteomes" id="UP001597520"/>
    </source>
</evidence>
<organism evidence="1 2">
    <name type="scientific">Salibacterium lacus</name>
    <dbReference type="NCBI Taxonomy" id="1898109"/>
    <lineage>
        <taxon>Bacteria</taxon>
        <taxon>Bacillati</taxon>
        <taxon>Bacillota</taxon>
        <taxon>Bacilli</taxon>
        <taxon>Bacillales</taxon>
        <taxon>Bacillaceae</taxon>
    </lineage>
</organism>